<dbReference type="Gene3D" id="3.30.70.340">
    <property type="entry name" value="Metallocarboxypeptidase-like"/>
    <property type="match status" value="1"/>
</dbReference>
<keyword evidence="5" id="KW-0479">Metal-binding</keyword>
<dbReference type="PANTHER" id="PTHR11705">
    <property type="entry name" value="PROTEASE FAMILY M14 CARBOXYPEPTIDASE A,B"/>
    <property type="match status" value="1"/>
</dbReference>
<evidence type="ECO:0000256" key="8">
    <source>
        <dbReference type="ARBA" id="ARBA00022833"/>
    </source>
</evidence>
<dbReference type="Pfam" id="PF02244">
    <property type="entry name" value="Propep_M14"/>
    <property type="match status" value="1"/>
</dbReference>
<feature type="signal peptide" evidence="12">
    <location>
        <begin position="1"/>
        <end position="15"/>
    </location>
</feature>
<keyword evidence="10" id="KW-1015">Disulfide bond</keyword>
<dbReference type="GO" id="GO:0005615">
    <property type="term" value="C:extracellular space"/>
    <property type="evidence" value="ECO:0007669"/>
    <property type="project" value="TreeGrafter"/>
</dbReference>
<dbReference type="GeneID" id="113400698"/>
<evidence type="ECO:0000256" key="6">
    <source>
        <dbReference type="ARBA" id="ARBA00022729"/>
    </source>
</evidence>
<evidence type="ECO:0000256" key="7">
    <source>
        <dbReference type="ARBA" id="ARBA00022801"/>
    </source>
</evidence>
<evidence type="ECO:0000256" key="5">
    <source>
        <dbReference type="ARBA" id="ARBA00022723"/>
    </source>
</evidence>
<dbReference type="PROSITE" id="PS00132">
    <property type="entry name" value="CARBOXYPEPT_ZN_1"/>
    <property type="match status" value="1"/>
</dbReference>
<dbReference type="Proteomes" id="UP001652626">
    <property type="component" value="Chromosome 22"/>
</dbReference>
<keyword evidence="4" id="KW-0645">Protease</keyword>
<dbReference type="InterPro" id="IPR003146">
    <property type="entry name" value="M14A_act_pep"/>
</dbReference>
<dbReference type="AlphaFoldDB" id="A0A8B8IGE6"/>
<dbReference type="InterPro" id="IPR036990">
    <property type="entry name" value="M14A-like_propep"/>
</dbReference>
<keyword evidence="9" id="KW-0482">Metalloprotease</keyword>
<dbReference type="InterPro" id="IPR057246">
    <property type="entry name" value="CARBOXYPEPT_ZN_1"/>
</dbReference>
<evidence type="ECO:0000256" key="12">
    <source>
        <dbReference type="SAM" id="SignalP"/>
    </source>
</evidence>
<dbReference type="InterPro" id="IPR000834">
    <property type="entry name" value="Peptidase_M14"/>
</dbReference>
<reference evidence="15" key="1">
    <citation type="submission" date="2025-08" db="UniProtKB">
        <authorList>
            <consortium name="RefSeq"/>
        </authorList>
    </citation>
    <scope>IDENTIFICATION</scope>
    <source>
        <tissue evidence="15">Whole body</tissue>
    </source>
</reference>
<evidence type="ECO:0000256" key="3">
    <source>
        <dbReference type="ARBA" id="ARBA00022645"/>
    </source>
</evidence>
<protein>
    <submittedName>
        <fullName evidence="15">Carboxypeptidase B-like</fullName>
    </submittedName>
</protein>
<comment type="cofactor">
    <cofactor evidence="1">
        <name>Zn(2+)</name>
        <dbReference type="ChEBI" id="CHEBI:29105"/>
    </cofactor>
</comment>
<evidence type="ECO:0000313" key="15">
    <source>
        <dbReference type="RefSeq" id="XP_026496133.2"/>
    </source>
</evidence>
<dbReference type="Pfam" id="PF00246">
    <property type="entry name" value="Peptidase_M14"/>
    <property type="match status" value="1"/>
</dbReference>
<organism evidence="14 15">
    <name type="scientific">Vanessa tameamea</name>
    <name type="common">Kamehameha butterfly</name>
    <dbReference type="NCBI Taxonomy" id="334116"/>
    <lineage>
        <taxon>Eukaryota</taxon>
        <taxon>Metazoa</taxon>
        <taxon>Ecdysozoa</taxon>
        <taxon>Arthropoda</taxon>
        <taxon>Hexapoda</taxon>
        <taxon>Insecta</taxon>
        <taxon>Pterygota</taxon>
        <taxon>Neoptera</taxon>
        <taxon>Endopterygota</taxon>
        <taxon>Lepidoptera</taxon>
        <taxon>Glossata</taxon>
        <taxon>Ditrysia</taxon>
        <taxon>Papilionoidea</taxon>
        <taxon>Nymphalidae</taxon>
        <taxon>Nymphalinae</taxon>
        <taxon>Vanessa</taxon>
    </lineage>
</organism>
<dbReference type="GO" id="GO:0004181">
    <property type="term" value="F:metallocarboxypeptidase activity"/>
    <property type="evidence" value="ECO:0007669"/>
    <property type="project" value="InterPro"/>
</dbReference>
<feature type="chain" id="PRO_5047353938" evidence="12">
    <location>
        <begin position="16"/>
        <end position="438"/>
    </location>
</feature>
<dbReference type="OMA" id="AILMYPA"/>
<dbReference type="GO" id="GO:0008270">
    <property type="term" value="F:zinc ion binding"/>
    <property type="evidence" value="ECO:0007669"/>
    <property type="project" value="InterPro"/>
</dbReference>
<dbReference type="SUPFAM" id="SSF53187">
    <property type="entry name" value="Zn-dependent exopeptidases"/>
    <property type="match status" value="1"/>
</dbReference>
<dbReference type="SUPFAM" id="SSF54897">
    <property type="entry name" value="Protease propeptides/inhibitors"/>
    <property type="match status" value="1"/>
</dbReference>
<dbReference type="PANTHER" id="PTHR11705:SF140">
    <property type="entry name" value="FI02848P-RELATED"/>
    <property type="match status" value="1"/>
</dbReference>
<dbReference type="PRINTS" id="PR00765">
    <property type="entry name" value="CRBOXYPTASEA"/>
</dbReference>
<keyword evidence="6 12" id="KW-0732">Signal</keyword>
<feature type="active site" description="Proton donor/acceptor" evidence="11">
    <location>
        <position position="386"/>
    </location>
</feature>
<evidence type="ECO:0000256" key="2">
    <source>
        <dbReference type="ARBA" id="ARBA00005988"/>
    </source>
</evidence>
<dbReference type="OrthoDB" id="3626597at2759"/>
<proteinExistence type="inferred from homology"/>
<evidence type="ECO:0000259" key="13">
    <source>
        <dbReference type="PROSITE" id="PS52035"/>
    </source>
</evidence>
<comment type="similarity">
    <text evidence="2 11">Belongs to the peptidase M14 family.</text>
</comment>
<feature type="domain" description="Peptidase M14" evidence="13">
    <location>
        <begin position="120"/>
        <end position="429"/>
    </location>
</feature>
<dbReference type="RefSeq" id="XP_026496133.2">
    <property type="nucleotide sequence ID" value="XM_026640348.2"/>
</dbReference>
<name>A0A8B8IGE6_VANTA</name>
<evidence type="ECO:0000256" key="4">
    <source>
        <dbReference type="ARBA" id="ARBA00022670"/>
    </source>
</evidence>
<sequence>MKSLVLLLFVTAIHAKHEQYSGWKSFYVNPVSFDQLLKLTSKIQELHLDFVRKAAVNREGIVVVEPKYQDDFLKFLAKEKISNRIHSDDLKERFDIDDQKIEARKLATRSINGGSLPYDNYQTLDVIYEYIDKIAEDYPEIVTLVSSSKSFQGRPLKYLKISKDKFVSNKPIIYIDAGIHAREWITIPTVTYAIHKLVENVTEPDLLDNFDWILFPVVNPDGYVFSYERDRMWRKTRSLKDWSITSFLCRGVDGNRNFNFEWNTVGADDDKCSPIYAGTKPFSESESRTVGEIIDEHVDRMVLFITMHSFGSMILYPWGNNGSLSHNAFSLHTVGINMADAMNRLSLPHFPNYVVGNSMLTIGYGTSGAAEDYAHYRGVPLTFTFELPGLENEDDESNEFSEGFHLDPIYINQVCVETWAAFVIGARRAGDLFGKKNL</sequence>
<evidence type="ECO:0000256" key="10">
    <source>
        <dbReference type="ARBA" id="ARBA00023157"/>
    </source>
</evidence>
<keyword evidence="8" id="KW-0862">Zinc</keyword>
<keyword evidence="7" id="KW-0378">Hydrolase</keyword>
<dbReference type="PROSITE" id="PS52035">
    <property type="entry name" value="PEPTIDASE_M14"/>
    <property type="match status" value="1"/>
</dbReference>
<dbReference type="GO" id="GO:0006508">
    <property type="term" value="P:proteolysis"/>
    <property type="evidence" value="ECO:0007669"/>
    <property type="project" value="UniProtKB-KW"/>
</dbReference>
<dbReference type="SMART" id="SM00631">
    <property type="entry name" value="Zn_pept"/>
    <property type="match status" value="1"/>
</dbReference>
<keyword evidence="14" id="KW-1185">Reference proteome</keyword>
<evidence type="ECO:0000313" key="14">
    <source>
        <dbReference type="Proteomes" id="UP001652626"/>
    </source>
</evidence>
<evidence type="ECO:0000256" key="11">
    <source>
        <dbReference type="PROSITE-ProRule" id="PRU01379"/>
    </source>
</evidence>
<evidence type="ECO:0000256" key="9">
    <source>
        <dbReference type="ARBA" id="ARBA00023049"/>
    </source>
</evidence>
<accession>A0A8B8IGE6</accession>
<evidence type="ECO:0000256" key="1">
    <source>
        <dbReference type="ARBA" id="ARBA00001947"/>
    </source>
</evidence>
<dbReference type="Gene3D" id="3.40.630.10">
    <property type="entry name" value="Zn peptidases"/>
    <property type="match status" value="1"/>
</dbReference>
<gene>
    <name evidence="15" type="primary">LOC113400698</name>
</gene>
<keyword evidence="3" id="KW-0121">Carboxypeptidase</keyword>